<keyword evidence="10 14" id="KW-0238">DNA-binding</keyword>
<dbReference type="HAMAP" id="MF_01470">
    <property type="entry name" value="Cas1"/>
    <property type="match status" value="1"/>
</dbReference>
<feature type="binding site" evidence="14">
    <location>
        <position position="440"/>
    </location>
    <ligand>
        <name>Mn(2+)</name>
        <dbReference type="ChEBI" id="CHEBI:29035"/>
    </ligand>
</feature>
<evidence type="ECO:0000256" key="8">
    <source>
        <dbReference type="ARBA" id="ARBA00023014"/>
    </source>
</evidence>
<dbReference type="InterPro" id="IPR002729">
    <property type="entry name" value="CRISPR-assoc_Cas1"/>
</dbReference>
<evidence type="ECO:0000256" key="14">
    <source>
        <dbReference type="HAMAP-Rule" id="MF_01470"/>
    </source>
</evidence>
<dbReference type="GO" id="GO:0046872">
    <property type="term" value="F:metal ion binding"/>
    <property type="evidence" value="ECO:0007669"/>
    <property type="project" value="UniProtKB-UniRule"/>
</dbReference>
<keyword evidence="5 16" id="KW-0269">Exonuclease</keyword>
<dbReference type="InterPro" id="IPR023844">
    <property type="entry name" value="CRISPR-assoc_Cas1_MYXAN"/>
</dbReference>
<protein>
    <recommendedName>
        <fullName evidence="14">CRISPR-associated endonuclease Cas1</fullName>
        <ecNumber evidence="14">3.1.-.-</ecNumber>
    </recommendedName>
</protein>
<dbReference type="GO" id="GO:0051536">
    <property type="term" value="F:iron-sulfur cluster binding"/>
    <property type="evidence" value="ECO:0007669"/>
    <property type="project" value="UniProtKB-KW"/>
</dbReference>
<dbReference type="EMBL" id="SORI01000005">
    <property type="protein sequence ID" value="TDY61729.1"/>
    <property type="molecule type" value="Genomic_DNA"/>
</dbReference>
<gene>
    <name evidence="14" type="primary">cas1</name>
    <name evidence="16" type="ORF">C8D99_105142</name>
</gene>
<comment type="caution">
    <text evidence="16">The sequence shown here is derived from an EMBL/GenBank/DDBJ whole genome shotgun (WGS) entry which is preliminary data.</text>
</comment>
<evidence type="ECO:0000256" key="3">
    <source>
        <dbReference type="ARBA" id="ARBA00022759"/>
    </source>
</evidence>
<keyword evidence="17" id="KW-1185">Reference proteome</keyword>
<organism evidence="16 17">
    <name type="scientific">Aminivibrio pyruvatiphilus</name>
    <dbReference type="NCBI Taxonomy" id="1005740"/>
    <lineage>
        <taxon>Bacteria</taxon>
        <taxon>Thermotogati</taxon>
        <taxon>Synergistota</taxon>
        <taxon>Synergistia</taxon>
        <taxon>Synergistales</taxon>
        <taxon>Aminobacteriaceae</taxon>
        <taxon>Aminivibrio</taxon>
    </lineage>
</organism>
<dbReference type="InterPro" id="IPR042211">
    <property type="entry name" value="CRISPR-assoc_Cas1_N"/>
</dbReference>
<dbReference type="EC" id="3.1.-.-" evidence="14"/>
<comment type="subunit">
    <text evidence="13 14">Homodimer, forms a heterotetramer with a Cas2 homodimer.</text>
</comment>
<feature type="binding site" evidence="14">
    <location>
        <position position="455"/>
    </location>
    <ligand>
        <name>Mn(2+)</name>
        <dbReference type="ChEBI" id="CHEBI:29035"/>
    </ligand>
</feature>
<keyword evidence="9 14" id="KW-0051">Antiviral defense</keyword>
<evidence type="ECO:0000256" key="6">
    <source>
        <dbReference type="ARBA" id="ARBA00022842"/>
    </source>
</evidence>
<keyword evidence="1 14" id="KW-0540">Nuclease</keyword>
<keyword evidence="11 14" id="KW-0464">Manganese</keyword>
<dbReference type="InterPro" id="IPR050646">
    <property type="entry name" value="Cas1"/>
</dbReference>
<dbReference type="PANTHER" id="PTHR34353">
    <property type="entry name" value="CRISPR-ASSOCIATED ENDONUCLEASE CAS1 1"/>
    <property type="match status" value="1"/>
</dbReference>
<sequence>MSAAAENDALLRVSALHALLYCERLFYLEEVEEIRIADASVYAGRTLHEELAGEEGEEQRSFFLSSEKLGLTGKLDAVRHRNGNWVVYEHKRGKPLLRKGEEPQAWESDIIQVAAYSLLLEEYLDKELQEARIRYHGQNTTVIVPLTAENRNKVIAGIDKARKLRSATSRPPVCESSKKCLRCSLAPVCLPEEERFARSSEWEPLRLFPPEIEGAALHVTGHQARLGRSGDAFKLEEGENAARKLPSADIHSITIHGNGQVSTQALHLCAGKGIHLHWFSGGGTYLGSFSPGPGPVQRRIRQYQALTDPGLCLRLSRRTVRAKVESQLRFLLRSTRGGKRNDRIEAGIEEIRSLLKTASTAEGVDALRGLEGSAAQTYFDLLPGILNDDIQEELIPSGRSRRPPKDRFNAILSFGYSMLYRAVFEAILAVGLEPAFGYLHTPRSSAHPLVMDVLELFRVSVWDIVAVSSINRKQWNAESDFAVTKEKVWLSDEGRKKAIVLFERRMQDKWKHPVLDYSLSWQRTMELEVRLLEKEWTDTPGLFAQSRIR</sequence>
<evidence type="ECO:0000256" key="4">
    <source>
        <dbReference type="ARBA" id="ARBA00022801"/>
    </source>
</evidence>
<dbReference type="InterPro" id="IPR011604">
    <property type="entry name" value="PDDEXK-like_dom_sf"/>
</dbReference>
<dbReference type="NCBIfam" id="TIGR03983">
    <property type="entry name" value="cas1_MYXAN"/>
    <property type="match status" value="1"/>
</dbReference>
<evidence type="ECO:0000256" key="10">
    <source>
        <dbReference type="ARBA" id="ARBA00023125"/>
    </source>
</evidence>
<dbReference type="GO" id="GO:0051607">
    <property type="term" value="P:defense response to virus"/>
    <property type="evidence" value="ECO:0007669"/>
    <property type="project" value="UniProtKB-UniRule"/>
</dbReference>
<dbReference type="GO" id="GO:0004527">
    <property type="term" value="F:exonuclease activity"/>
    <property type="evidence" value="ECO:0007669"/>
    <property type="project" value="UniProtKB-KW"/>
</dbReference>
<feature type="binding site" evidence="14">
    <location>
        <position position="371"/>
    </location>
    <ligand>
        <name>Mn(2+)</name>
        <dbReference type="ChEBI" id="CHEBI:29035"/>
    </ligand>
</feature>
<keyword evidence="2 14" id="KW-0479">Metal-binding</keyword>
<dbReference type="Gene3D" id="1.20.120.920">
    <property type="entry name" value="CRISPR-associated endonuclease Cas1, C-terminal domain"/>
    <property type="match status" value="1"/>
</dbReference>
<comment type="function">
    <text evidence="14">CRISPR (clustered regularly interspaced short palindromic repeat), is an adaptive immune system that provides protection against mobile genetic elements (viruses, transposable elements and conjugative plasmids). CRISPR clusters contain spacers, sequences complementary to antecedent mobile elements, and target invading nucleic acids. CRISPR clusters are transcribed and processed into CRISPR RNA (crRNA). Acts as a dsDNA endonuclease. Involved in the integration of spacer DNA into the CRISPR cassette.</text>
</comment>
<dbReference type="GO" id="GO:0003677">
    <property type="term" value="F:DNA binding"/>
    <property type="evidence" value="ECO:0007669"/>
    <property type="project" value="UniProtKB-KW"/>
</dbReference>
<name>A0A4R8M862_9BACT</name>
<dbReference type="PANTHER" id="PTHR34353:SF2">
    <property type="entry name" value="CRISPR-ASSOCIATED ENDONUCLEASE CAS1 1"/>
    <property type="match status" value="1"/>
</dbReference>
<dbReference type="Pfam" id="PF01930">
    <property type="entry name" value="Cas_Cas4"/>
    <property type="match status" value="1"/>
</dbReference>
<dbReference type="Gene3D" id="3.100.10.20">
    <property type="entry name" value="CRISPR-associated endonuclease Cas1, N-terminal domain"/>
    <property type="match status" value="1"/>
</dbReference>
<dbReference type="InterPro" id="IPR013343">
    <property type="entry name" value="CRISPR-assoc_prot_Cas4"/>
</dbReference>
<dbReference type="InterPro" id="IPR042206">
    <property type="entry name" value="CRISPR-assoc_Cas1_C"/>
</dbReference>
<dbReference type="GO" id="GO:0043571">
    <property type="term" value="P:maintenance of CRISPR repeat elements"/>
    <property type="evidence" value="ECO:0007669"/>
    <property type="project" value="UniProtKB-UniRule"/>
</dbReference>
<evidence type="ECO:0000256" key="13">
    <source>
        <dbReference type="ARBA" id="ARBA00038592"/>
    </source>
</evidence>
<dbReference type="Gene3D" id="3.90.320.10">
    <property type="match status" value="1"/>
</dbReference>
<evidence type="ECO:0000256" key="12">
    <source>
        <dbReference type="ARBA" id="ARBA00033996"/>
    </source>
</evidence>
<dbReference type="GO" id="GO:0004520">
    <property type="term" value="F:DNA endonuclease activity"/>
    <property type="evidence" value="ECO:0007669"/>
    <property type="project" value="InterPro"/>
</dbReference>
<evidence type="ECO:0000259" key="15">
    <source>
        <dbReference type="Pfam" id="PF01930"/>
    </source>
</evidence>
<evidence type="ECO:0000256" key="5">
    <source>
        <dbReference type="ARBA" id="ARBA00022839"/>
    </source>
</evidence>
<keyword evidence="7" id="KW-0408">Iron</keyword>
<comment type="cofactor">
    <cofactor evidence="14">
        <name>Mg(2+)</name>
        <dbReference type="ChEBI" id="CHEBI:18420"/>
    </cofactor>
    <cofactor evidence="14">
        <name>Mn(2+)</name>
        <dbReference type="ChEBI" id="CHEBI:29035"/>
    </cofactor>
</comment>
<evidence type="ECO:0000256" key="7">
    <source>
        <dbReference type="ARBA" id="ARBA00023004"/>
    </source>
</evidence>
<keyword evidence="8" id="KW-0411">Iron-sulfur</keyword>
<dbReference type="AlphaFoldDB" id="A0A4R8M862"/>
<dbReference type="InterPro" id="IPR022765">
    <property type="entry name" value="Dna2/Cas4_DUF83"/>
</dbReference>
<evidence type="ECO:0000256" key="9">
    <source>
        <dbReference type="ARBA" id="ARBA00023118"/>
    </source>
</evidence>
<proteinExistence type="inferred from homology"/>
<evidence type="ECO:0000256" key="2">
    <source>
        <dbReference type="ARBA" id="ARBA00022723"/>
    </source>
</evidence>
<evidence type="ECO:0000313" key="17">
    <source>
        <dbReference type="Proteomes" id="UP000295066"/>
    </source>
</evidence>
<keyword evidence="6 14" id="KW-0460">Magnesium</keyword>
<dbReference type="CDD" id="cd09634">
    <property type="entry name" value="Cas1_I-II-III"/>
    <property type="match status" value="1"/>
</dbReference>
<evidence type="ECO:0000313" key="16">
    <source>
        <dbReference type="EMBL" id="TDY61729.1"/>
    </source>
</evidence>
<dbReference type="Pfam" id="PF01867">
    <property type="entry name" value="Cas_Cas1"/>
    <property type="match status" value="1"/>
</dbReference>
<evidence type="ECO:0000256" key="11">
    <source>
        <dbReference type="ARBA" id="ARBA00023211"/>
    </source>
</evidence>
<reference evidence="16 17" key="1">
    <citation type="submission" date="2019-03" db="EMBL/GenBank/DDBJ databases">
        <title>Genomic Encyclopedia of Type Strains, Phase IV (KMG-IV): sequencing the most valuable type-strain genomes for metagenomic binning, comparative biology and taxonomic classification.</title>
        <authorList>
            <person name="Goeker M."/>
        </authorList>
    </citation>
    <scope>NUCLEOTIDE SEQUENCE [LARGE SCALE GENOMIC DNA]</scope>
    <source>
        <strain evidence="16 17">DSM 25964</strain>
    </source>
</reference>
<dbReference type="NCBIfam" id="TIGR00287">
    <property type="entry name" value="cas1"/>
    <property type="match status" value="1"/>
</dbReference>
<evidence type="ECO:0000256" key="1">
    <source>
        <dbReference type="ARBA" id="ARBA00022722"/>
    </source>
</evidence>
<keyword evidence="4 14" id="KW-0378">Hydrolase</keyword>
<comment type="catalytic activity">
    <reaction evidence="12">
        <text>exonucleolytic cleavage in the 5'- to 3'-direction to yield nucleoside 3'-phosphates.</text>
        <dbReference type="EC" id="3.1.12.1"/>
    </reaction>
</comment>
<dbReference type="Proteomes" id="UP000295066">
    <property type="component" value="Unassembled WGS sequence"/>
</dbReference>
<comment type="similarity">
    <text evidence="14">Belongs to the CRISPR-associated endonuclease Cas1 family.</text>
</comment>
<feature type="domain" description="DUF83" evidence="15">
    <location>
        <begin position="14"/>
        <end position="190"/>
    </location>
</feature>
<dbReference type="NCBIfam" id="TIGR00372">
    <property type="entry name" value="cas4"/>
    <property type="match status" value="1"/>
</dbReference>
<keyword evidence="3 14" id="KW-0255">Endonuclease</keyword>
<accession>A0A4R8M862</accession>